<proteinExistence type="predicted"/>
<feature type="compositionally biased region" description="Polar residues" evidence="1">
    <location>
        <begin position="10"/>
        <end position="27"/>
    </location>
</feature>
<dbReference type="VEuPathDB" id="VectorBase:ASIC002650"/>
<dbReference type="Proteomes" id="UP000030765">
    <property type="component" value="Unassembled WGS sequence"/>
</dbReference>
<dbReference type="AlphaFoldDB" id="A0A084VCQ4"/>
<dbReference type="EMBL" id="KE524620">
    <property type="protein sequence ID" value="KFB35748.1"/>
    <property type="molecule type" value="Genomic_DNA"/>
</dbReference>
<keyword evidence="4" id="KW-1185">Reference proteome</keyword>
<reference evidence="3" key="2">
    <citation type="submission" date="2020-05" db="UniProtKB">
        <authorList>
            <consortium name="EnsemblMetazoa"/>
        </authorList>
    </citation>
    <scope>IDENTIFICATION</scope>
</reference>
<reference evidence="2 4" key="1">
    <citation type="journal article" date="2014" name="BMC Genomics">
        <title>Genome sequence of Anopheles sinensis provides insight into genetics basis of mosquito competence for malaria parasites.</title>
        <authorList>
            <person name="Zhou D."/>
            <person name="Zhang D."/>
            <person name="Ding G."/>
            <person name="Shi L."/>
            <person name="Hou Q."/>
            <person name="Ye Y."/>
            <person name="Xu Y."/>
            <person name="Zhou H."/>
            <person name="Xiong C."/>
            <person name="Li S."/>
            <person name="Yu J."/>
            <person name="Hong S."/>
            <person name="Yu X."/>
            <person name="Zou P."/>
            <person name="Chen C."/>
            <person name="Chang X."/>
            <person name="Wang W."/>
            <person name="Lv Y."/>
            <person name="Sun Y."/>
            <person name="Ma L."/>
            <person name="Shen B."/>
            <person name="Zhu C."/>
        </authorList>
    </citation>
    <scope>NUCLEOTIDE SEQUENCE [LARGE SCALE GENOMIC DNA]</scope>
</reference>
<evidence type="ECO:0000313" key="2">
    <source>
        <dbReference type="EMBL" id="KFB35748.1"/>
    </source>
</evidence>
<protein>
    <submittedName>
        <fullName evidence="2">Uncharacterized protein LOC100831188</fullName>
    </submittedName>
</protein>
<feature type="region of interest" description="Disordered" evidence="1">
    <location>
        <begin position="1"/>
        <end position="75"/>
    </location>
</feature>
<evidence type="ECO:0000313" key="4">
    <source>
        <dbReference type="Proteomes" id="UP000030765"/>
    </source>
</evidence>
<evidence type="ECO:0000313" key="3">
    <source>
        <dbReference type="EnsemblMetazoa" id="ASIC002650-PA"/>
    </source>
</evidence>
<dbReference type="EMBL" id="ATLV01010840">
    <property type="status" value="NOT_ANNOTATED_CDS"/>
    <property type="molecule type" value="Genomic_DNA"/>
</dbReference>
<dbReference type="EnsemblMetazoa" id="ASIC002650-RA">
    <property type="protein sequence ID" value="ASIC002650-PA"/>
    <property type="gene ID" value="ASIC002650"/>
</dbReference>
<organism evidence="2">
    <name type="scientific">Anopheles sinensis</name>
    <name type="common">Mosquito</name>
    <dbReference type="NCBI Taxonomy" id="74873"/>
    <lineage>
        <taxon>Eukaryota</taxon>
        <taxon>Metazoa</taxon>
        <taxon>Ecdysozoa</taxon>
        <taxon>Arthropoda</taxon>
        <taxon>Hexapoda</taxon>
        <taxon>Insecta</taxon>
        <taxon>Pterygota</taxon>
        <taxon>Neoptera</taxon>
        <taxon>Endopterygota</taxon>
        <taxon>Diptera</taxon>
        <taxon>Nematocera</taxon>
        <taxon>Culicoidea</taxon>
        <taxon>Culicidae</taxon>
        <taxon>Anophelinae</taxon>
        <taxon>Anopheles</taxon>
    </lineage>
</organism>
<sequence>MACEGLHSEPSGSNPETKSGPKGSNSPPVRPPWKLNAMDRSKLGTRFRFRYSATPHSPPQPKALRLHPCEEPNRR</sequence>
<accession>A0A084VCQ4</accession>
<evidence type="ECO:0000256" key="1">
    <source>
        <dbReference type="SAM" id="MobiDB-lite"/>
    </source>
</evidence>
<gene>
    <name evidence="2" type="ORF">ZHAS_00002650</name>
</gene>
<name>A0A084VCQ4_ANOSI</name>